<feature type="region of interest" description="Disordered" evidence="1">
    <location>
        <begin position="1"/>
        <end position="47"/>
    </location>
</feature>
<feature type="compositionally biased region" description="Low complexity" evidence="1">
    <location>
        <begin position="95"/>
        <end position="104"/>
    </location>
</feature>
<dbReference type="Proteomes" id="UP000813463">
    <property type="component" value="Chromosome 2"/>
</dbReference>
<dbReference type="PANTHER" id="PTHR36045:SF2">
    <property type="entry name" value="OS04G0558500 PROTEIN"/>
    <property type="match status" value="1"/>
</dbReference>
<evidence type="ECO:0000313" key="3">
    <source>
        <dbReference type="RefSeq" id="XP_056693563.1"/>
    </source>
</evidence>
<dbReference type="PANTHER" id="PTHR36045">
    <property type="entry name" value="OS04G0558500 PROTEIN"/>
    <property type="match status" value="1"/>
</dbReference>
<dbReference type="RefSeq" id="XP_056693563.1">
    <property type="nucleotide sequence ID" value="XM_056837585.1"/>
</dbReference>
<proteinExistence type="predicted"/>
<name>A0ABM3RD74_SPIOL</name>
<gene>
    <name evidence="3" type="primary">LOC130459068</name>
</gene>
<accession>A0ABM3RD74</accession>
<feature type="compositionally biased region" description="Basic and acidic residues" evidence="1">
    <location>
        <begin position="1"/>
        <end position="11"/>
    </location>
</feature>
<reference evidence="3" key="2">
    <citation type="submission" date="2025-08" db="UniProtKB">
        <authorList>
            <consortium name="RefSeq"/>
        </authorList>
    </citation>
    <scope>IDENTIFICATION</scope>
    <source>
        <tissue evidence="3">Leaf</tissue>
    </source>
</reference>
<organism evidence="2 3">
    <name type="scientific">Spinacia oleracea</name>
    <name type="common">Spinach</name>
    <dbReference type="NCBI Taxonomy" id="3562"/>
    <lineage>
        <taxon>Eukaryota</taxon>
        <taxon>Viridiplantae</taxon>
        <taxon>Streptophyta</taxon>
        <taxon>Embryophyta</taxon>
        <taxon>Tracheophyta</taxon>
        <taxon>Spermatophyta</taxon>
        <taxon>Magnoliopsida</taxon>
        <taxon>eudicotyledons</taxon>
        <taxon>Gunneridae</taxon>
        <taxon>Pentapetalae</taxon>
        <taxon>Caryophyllales</taxon>
        <taxon>Chenopodiaceae</taxon>
        <taxon>Chenopodioideae</taxon>
        <taxon>Anserineae</taxon>
        <taxon>Spinacia</taxon>
    </lineage>
</organism>
<keyword evidence="2" id="KW-1185">Reference proteome</keyword>
<protein>
    <submittedName>
        <fullName evidence="3">Uncharacterized protein isoform X1</fullName>
    </submittedName>
</protein>
<sequence length="212" mass="23680">MENQLRIDESTRSAVVPEPTYRDPEASVTCEEEEEEEEDEDVEEETAKLEEEVKKIAEKVEKYRSTLPDQLKSCLSSVLSSQRPALSLYKNVSEPGPSSGPHSGCAGAVIGAGSSHGDSRIELEAHNDEKTIDEVQLVRDKISSNNSAIPKGLKRMSEYISRIDKVVSLSETVRHSFKRKKKVLERSECISRIDKVVSSSETVRPAYKRKKS</sequence>
<feature type="region of interest" description="Disordered" evidence="1">
    <location>
        <begin position="90"/>
        <end position="128"/>
    </location>
</feature>
<feature type="compositionally biased region" description="Basic and acidic residues" evidence="1">
    <location>
        <begin position="117"/>
        <end position="128"/>
    </location>
</feature>
<evidence type="ECO:0000256" key="1">
    <source>
        <dbReference type="SAM" id="MobiDB-lite"/>
    </source>
</evidence>
<evidence type="ECO:0000313" key="2">
    <source>
        <dbReference type="Proteomes" id="UP000813463"/>
    </source>
</evidence>
<feature type="compositionally biased region" description="Acidic residues" evidence="1">
    <location>
        <begin position="30"/>
        <end position="44"/>
    </location>
</feature>
<dbReference type="GeneID" id="130459068"/>
<reference evidence="2" key="1">
    <citation type="journal article" date="2021" name="Nat. Commun.">
        <title>Genomic analyses provide insights into spinach domestication and the genetic basis of agronomic traits.</title>
        <authorList>
            <person name="Cai X."/>
            <person name="Sun X."/>
            <person name="Xu C."/>
            <person name="Sun H."/>
            <person name="Wang X."/>
            <person name="Ge C."/>
            <person name="Zhang Z."/>
            <person name="Wang Q."/>
            <person name="Fei Z."/>
            <person name="Jiao C."/>
            <person name="Wang Q."/>
        </authorList>
    </citation>
    <scope>NUCLEOTIDE SEQUENCE [LARGE SCALE GENOMIC DNA]</scope>
    <source>
        <strain evidence="2">cv. Varoflay</strain>
    </source>
</reference>